<dbReference type="PANTHER" id="PTHR15341:SF3">
    <property type="entry name" value="NUCLEAR NUCLEIC ACID-BINDING PROTEIN C1D"/>
    <property type="match status" value="1"/>
</dbReference>
<organism evidence="8 10">
    <name type="scientific">Artemia franciscana</name>
    <name type="common">Brine shrimp</name>
    <name type="synonym">Artemia sanfranciscana</name>
    <dbReference type="NCBI Taxonomy" id="6661"/>
    <lineage>
        <taxon>Eukaryota</taxon>
        <taxon>Metazoa</taxon>
        <taxon>Ecdysozoa</taxon>
        <taxon>Arthropoda</taxon>
        <taxon>Crustacea</taxon>
        <taxon>Branchiopoda</taxon>
        <taxon>Anostraca</taxon>
        <taxon>Artemiidae</taxon>
        <taxon>Artemia</taxon>
    </lineage>
</organism>
<evidence type="ECO:0000256" key="3">
    <source>
        <dbReference type="ARBA" id="ARBA00015212"/>
    </source>
</evidence>
<dbReference type="GO" id="GO:0005737">
    <property type="term" value="C:cytoplasm"/>
    <property type="evidence" value="ECO:0007669"/>
    <property type="project" value="UniProtKB-SubCell"/>
</dbReference>
<dbReference type="PANTHER" id="PTHR15341">
    <property type="entry name" value="SUN-COR STEROID HORMONE RECEPTOR CO-REPRESSOR"/>
    <property type="match status" value="1"/>
</dbReference>
<accession>A0AA88I855</accession>
<dbReference type="GO" id="GO:0000178">
    <property type="term" value="C:exosome (RNase complex)"/>
    <property type="evidence" value="ECO:0007669"/>
    <property type="project" value="TreeGrafter"/>
</dbReference>
<keyword evidence="7" id="KW-0238">DNA-binding</keyword>
<dbReference type="EMBL" id="JAVRJZ010000007">
    <property type="protein sequence ID" value="KAK2720077.1"/>
    <property type="molecule type" value="Genomic_DNA"/>
</dbReference>
<dbReference type="AlphaFoldDB" id="A0AA88I855"/>
<name>A0AA88I855_ARTSF</name>
<dbReference type="EMBL" id="JAVRJZ010000007">
    <property type="protein sequence ID" value="KAK2720951.1"/>
    <property type="molecule type" value="Genomic_DNA"/>
</dbReference>
<protein>
    <recommendedName>
        <fullName evidence="3 7">Nuclear nucleic acid-binding protein C1D</fullName>
    </recommendedName>
</protein>
<sequence length="134" mass="15167">MALPSEIAAKMSKFSEVLKNVEQSIAKLTELNDESYSSLSPLDKADHDLTSVYTLLSLYWGLLRVQGVDPKTYEVKKDFDRVQESFKRVKELRDKPKAPHLDKGAAKRFVSNALWEPKGSEGSPLLKKIKEESK</sequence>
<evidence type="ECO:0000313" key="10">
    <source>
        <dbReference type="Proteomes" id="UP001187531"/>
    </source>
</evidence>
<dbReference type="EMBL" id="JAVRJZ010000007">
    <property type="protein sequence ID" value="KAK2720079.1"/>
    <property type="molecule type" value="Genomic_DNA"/>
</dbReference>
<dbReference type="GO" id="GO:0010468">
    <property type="term" value="P:regulation of gene expression"/>
    <property type="evidence" value="ECO:0007669"/>
    <property type="project" value="TreeGrafter"/>
</dbReference>
<dbReference type="Proteomes" id="UP001187531">
    <property type="component" value="Unassembled WGS sequence"/>
</dbReference>
<keyword evidence="5 7" id="KW-0694">RNA-binding</keyword>
<evidence type="ECO:0000256" key="4">
    <source>
        <dbReference type="ARBA" id="ARBA00022552"/>
    </source>
</evidence>
<dbReference type="GO" id="GO:0003677">
    <property type="term" value="F:DNA binding"/>
    <property type="evidence" value="ECO:0007669"/>
    <property type="project" value="UniProtKB-KW"/>
</dbReference>
<keyword evidence="4 7" id="KW-0698">rRNA processing</keyword>
<dbReference type="InterPro" id="IPR011082">
    <property type="entry name" value="Exosome-assoc_fac/DNA_repair"/>
</dbReference>
<evidence type="ECO:0000256" key="7">
    <source>
        <dbReference type="RuleBase" id="RU368003"/>
    </source>
</evidence>
<dbReference type="InterPro" id="IPR007146">
    <property type="entry name" value="Sas10/Utp3/C1D"/>
</dbReference>
<evidence type="ECO:0000256" key="2">
    <source>
        <dbReference type="ARBA" id="ARBA00009154"/>
    </source>
</evidence>
<gene>
    <name evidence="8" type="ORF">QYM36_004102</name>
    <name evidence="9" type="ORF">QYM36_004737</name>
</gene>
<dbReference type="EMBL" id="JAVRJZ010000007">
    <property type="protein sequence ID" value="KAK2720949.1"/>
    <property type="molecule type" value="Genomic_DNA"/>
</dbReference>
<evidence type="ECO:0000313" key="9">
    <source>
        <dbReference type="EMBL" id="KAK2720949.1"/>
    </source>
</evidence>
<evidence type="ECO:0000256" key="6">
    <source>
        <dbReference type="ARBA" id="ARBA00023242"/>
    </source>
</evidence>
<dbReference type="GO" id="GO:0005730">
    <property type="term" value="C:nucleolus"/>
    <property type="evidence" value="ECO:0007669"/>
    <property type="project" value="UniProtKB-SubCell"/>
</dbReference>
<comment type="subunit">
    <text evidence="7">Monomer and homodimer.</text>
</comment>
<dbReference type="EMBL" id="JAVRJZ010000007">
    <property type="protein sequence ID" value="KAK2720950.1"/>
    <property type="molecule type" value="Genomic_DNA"/>
</dbReference>
<dbReference type="GO" id="GO:0000460">
    <property type="term" value="P:maturation of 5.8S rRNA"/>
    <property type="evidence" value="ECO:0007669"/>
    <property type="project" value="TreeGrafter"/>
</dbReference>
<dbReference type="EMBL" id="JAVRJZ010000007">
    <property type="protein sequence ID" value="KAK2720076.1"/>
    <property type="molecule type" value="Genomic_DNA"/>
</dbReference>
<dbReference type="Pfam" id="PF04000">
    <property type="entry name" value="Sas10_Utp3"/>
    <property type="match status" value="1"/>
</dbReference>
<reference evidence="8" key="1">
    <citation type="submission" date="2023-07" db="EMBL/GenBank/DDBJ databases">
        <title>Chromosome-level genome assembly of Artemia franciscana.</title>
        <authorList>
            <person name="Jo E."/>
        </authorList>
    </citation>
    <scope>NUCLEOTIDE SEQUENCE</scope>
    <source>
        <tissue evidence="8">Whole body</tissue>
    </source>
</reference>
<keyword evidence="10" id="KW-1185">Reference proteome</keyword>
<comment type="function">
    <text evidence="7">Plays a role in the recruitment of the exosome to pre-rRNA to mediate the 3'-5' end processing of the 5.8S rRNA.</text>
</comment>
<evidence type="ECO:0000313" key="8">
    <source>
        <dbReference type="EMBL" id="KAK2720076.1"/>
    </source>
</evidence>
<dbReference type="EMBL" id="JAVRJZ010000007">
    <property type="protein sequence ID" value="KAK2720078.1"/>
    <property type="molecule type" value="Genomic_DNA"/>
</dbReference>
<comment type="similarity">
    <text evidence="2 7">Belongs to the C1D family.</text>
</comment>
<evidence type="ECO:0000256" key="1">
    <source>
        <dbReference type="ARBA" id="ARBA00004123"/>
    </source>
</evidence>
<comment type="caution">
    <text evidence="8">The sequence shown here is derived from an EMBL/GenBank/DDBJ whole genome shotgun (WGS) entry which is preliminary data.</text>
</comment>
<proteinExistence type="inferred from homology"/>
<keyword evidence="7" id="KW-0963">Cytoplasm</keyword>
<comment type="subcellular location">
    <subcellularLocation>
        <location evidence="7">Cytoplasm</location>
    </subcellularLocation>
    <subcellularLocation>
        <location evidence="7">Nucleus</location>
        <location evidence="7">Nucleolus</location>
    </subcellularLocation>
    <subcellularLocation>
        <location evidence="1 7">Nucleus</location>
    </subcellularLocation>
</comment>
<dbReference type="GO" id="GO:0003723">
    <property type="term" value="F:RNA binding"/>
    <property type="evidence" value="ECO:0007669"/>
    <property type="project" value="UniProtKB-UniRule"/>
</dbReference>
<keyword evidence="6 7" id="KW-0539">Nucleus</keyword>
<evidence type="ECO:0000256" key="5">
    <source>
        <dbReference type="ARBA" id="ARBA00022884"/>
    </source>
</evidence>